<dbReference type="NCBIfam" id="TIGR03596">
    <property type="entry name" value="GTPase_YlqF"/>
    <property type="match status" value="1"/>
</dbReference>
<dbReference type="PIRSF" id="PIRSF006230">
    <property type="entry name" value="MG442"/>
    <property type="match status" value="1"/>
</dbReference>
<dbReference type="Proteomes" id="UP000741863">
    <property type="component" value="Unassembled WGS sequence"/>
</dbReference>
<dbReference type="InterPro" id="IPR019991">
    <property type="entry name" value="GTP-bd_ribosome_bgen"/>
</dbReference>
<dbReference type="InterPro" id="IPR016478">
    <property type="entry name" value="GTPase_MTG1"/>
</dbReference>
<protein>
    <recommendedName>
        <fullName evidence="1 4">Ribosome biogenesis GTPase A</fullName>
    </recommendedName>
</protein>
<comment type="similarity">
    <text evidence="4">Belongs to the TRAFAC class YlqF/YawG GTPase family. MTG1 subfamily.</text>
</comment>
<dbReference type="Gene3D" id="3.40.50.300">
    <property type="entry name" value="P-loop containing nucleotide triphosphate hydrolases"/>
    <property type="match status" value="1"/>
</dbReference>
<dbReference type="PRINTS" id="PR00326">
    <property type="entry name" value="GTP1OBG"/>
</dbReference>
<dbReference type="CDD" id="cd01856">
    <property type="entry name" value="YlqF"/>
    <property type="match status" value="1"/>
</dbReference>
<accession>A0ABS2PAX6</accession>
<sequence length="282" mass="32111">MTIQWFPGHMAKAIRLIKESLNQVDVVIELVDARIPESSRNPVLDETVTDQPRVLVLMKPDMADPNVTKQWLQHYRDLGQTALTIDAKKNIGISELIAAVTELAEPKMEKLRKKGIQHRSVRAMIVGIPNVGKSTLINRLVGKNQATTGNKPGVTRKNQWLKVGKKLELLDTPGILWPKFEDQTVGLRLAATGAIKDERLDFSDVVLYLIRYMKEYYPKSLLERYKLQEEPEHDVGWFEEIGRKRGCLMGGGDIDFDATAELILREYRSEKLGRISLERPEQ</sequence>
<dbReference type="PANTHER" id="PTHR45782">
    <property type="entry name" value="MITOCHONDRIAL RIBOSOME-ASSOCIATED GTPASE 1"/>
    <property type="match status" value="1"/>
</dbReference>
<dbReference type="InterPro" id="IPR023179">
    <property type="entry name" value="GTP-bd_ortho_bundle_sf"/>
</dbReference>
<keyword evidence="7" id="KW-1185">Reference proteome</keyword>
<keyword evidence="4" id="KW-0963">Cytoplasm</keyword>
<keyword evidence="2 4" id="KW-0547">Nucleotide-binding</keyword>
<dbReference type="SUPFAM" id="SSF52540">
    <property type="entry name" value="P-loop containing nucleoside triphosphate hydrolases"/>
    <property type="match status" value="1"/>
</dbReference>
<proteinExistence type="inferred from homology"/>
<reference evidence="6 7" key="1">
    <citation type="submission" date="2021-01" db="EMBL/GenBank/DDBJ databases">
        <title>Genomic Encyclopedia of Type Strains, Phase IV (KMG-IV): sequencing the most valuable type-strain genomes for metagenomic binning, comparative biology and taxonomic classification.</title>
        <authorList>
            <person name="Goeker M."/>
        </authorList>
    </citation>
    <scope>NUCLEOTIDE SEQUENCE [LARGE SCALE GENOMIC DNA]</scope>
    <source>
        <strain evidence="6 7">DSM 25540</strain>
    </source>
</reference>
<evidence type="ECO:0000313" key="7">
    <source>
        <dbReference type="Proteomes" id="UP000741863"/>
    </source>
</evidence>
<dbReference type="PANTHER" id="PTHR45782:SF4">
    <property type="entry name" value="MITOCHONDRIAL RIBOSOME-ASSOCIATED GTPASE 1"/>
    <property type="match status" value="1"/>
</dbReference>
<dbReference type="RefSeq" id="WP_042415571.1">
    <property type="nucleotide sequence ID" value="NZ_JAFBEC010000004.1"/>
</dbReference>
<evidence type="ECO:0000256" key="2">
    <source>
        <dbReference type="ARBA" id="ARBA00022741"/>
    </source>
</evidence>
<dbReference type="InterPro" id="IPR027417">
    <property type="entry name" value="P-loop_NTPase"/>
</dbReference>
<keyword evidence="3 4" id="KW-0342">GTP-binding</keyword>
<organism evidence="6 7">
    <name type="scientific">Geomicrobium sediminis</name>
    <dbReference type="NCBI Taxonomy" id="1347788"/>
    <lineage>
        <taxon>Bacteria</taxon>
        <taxon>Bacillati</taxon>
        <taxon>Bacillota</taxon>
        <taxon>Bacilli</taxon>
        <taxon>Bacillales</taxon>
        <taxon>Geomicrobium</taxon>
    </lineage>
</organism>
<comment type="subcellular location">
    <subcellularLocation>
        <location evidence="4">Cytoplasm</location>
    </subcellularLocation>
</comment>
<evidence type="ECO:0000256" key="1">
    <source>
        <dbReference type="ARBA" id="ARBA00014898"/>
    </source>
</evidence>
<dbReference type="Pfam" id="PF01926">
    <property type="entry name" value="MMR_HSR1"/>
    <property type="match status" value="1"/>
</dbReference>
<name>A0ABS2PAX6_9BACL</name>
<dbReference type="InterPro" id="IPR006073">
    <property type="entry name" value="GTP-bd"/>
</dbReference>
<evidence type="ECO:0000256" key="3">
    <source>
        <dbReference type="ARBA" id="ARBA00023134"/>
    </source>
</evidence>
<gene>
    <name evidence="6" type="ORF">JOD17_001663</name>
</gene>
<dbReference type="Gene3D" id="1.10.1580.10">
    <property type="match status" value="1"/>
</dbReference>
<feature type="domain" description="CP-type G" evidence="5">
    <location>
        <begin position="14"/>
        <end position="178"/>
    </location>
</feature>
<dbReference type="PROSITE" id="PS51721">
    <property type="entry name" value="G_CP"/>
    <property type="match status" value="1"/>
</dbReference>
<dbReference type="InterPro" id="IPR030378">
    <property type="entry name" value="G_CP_dom"/>
</dbReference>
<evidence type="ECO:0000256" key="4">
    <source>
        <dbReference type="PIRNR" id="PIRNR006230"/>
    </source>
</evidence>
<evidence type="ECO:0000313" key="6">
    <source>
        <dbReference type="EMBL" id="MBM7632569.1"/>
    </source>
</evidence>
<evidence type="ECO:0000259" key="5">
    <source>
        <dbReference type="PROSITE" id="PS51721"/>
    </source>
</evidence>
<dbReference type="EMBL" id="JAFBEC010000004">
    <property type="protein sequence ID" value="MBM7632569.1"/>
    <property type="molecule type" value="Genomic_DNA"/>
</dbReference>
<comment type="function">
    <text evidence="4">Required for a late step of 50S ribosomal subunit assembly. Has GTPase activity.</text>
</comment>
<comment type="caution">
    <text evidence="6">The sequence shown here is derived from an EMBL/GenBank/DDBJ whole genome shotgun (WGS) entry which is preliminary data.</text>
</comment>